<reference evidence="1 2" key="1">
    <citation type="journal article" date="2019" name="Int. J. Syst. Evol. Microbiol.">
        <title>The Global Catalogue of Microorganisms (GCM) 10K type strain sequencing project: providing services to taxonomists for standard genome sequencing and annotation.</title>
        <authorList>
            <consortium name="The Broad Institute Genomics Platform"/>
            <consortium name="The Broad Institute Genome Sequencing Center for Infectious Disease"/>
            <person name="Wu L."/>
            <person name="Ma J."/>
        </authorList>
    </citation>
    <scope>NUCLEOTIDE SEQUENCE [LARGE SCALE GENOMIC DNA]</scope>
    <source>
        <strain evidence="1 2">JCM 6242</strain>
    </source>
</reference>
<keyword evidence="2" id="KW-1185">Reference proteome</keyword>
<evidence type="ECO:0008006" key="3">
    <source>
        <dbReference type="Google" id="ProtNLM"/>
    </source>
</evidence>
<dbReference type="RefSeq" id="WP_344972827.1">
    <property type="nucleotide sequence ID" value="NZ_BAAAVI010000024.1"/>
</dbReference>
<evidence type="ECO:0000313" key="1">
    <source>
        <dbReference type="EMBL" id="GAA2875634.1"/>
    </source>
</evidence>
<sequence>MGDATALAWARMAEVFDGMSDHDLGAVHEMARWSRANLPPGLVCLVDVLDAARDLSLAVLADRHEMTVEEVTAEIAAALAEGGEYNG</sequence>
<evidence type="ECO:0000313" key="2">
    <source>
        <dbReference type="Proteomes" id="UP001500831"/>
    </source>
</evidence>
<organism evidence="1 2">
    <name type="scientific">Streptosporangium fragile</name>
    <dbReference type="NCBI Taxonomy" id="46186"/>
    <lineage>
        <taxon>Bacteria</taxon>
        <taxon>Bacillati</taxon>
        <taxon>Actinomycetota</taxon>
        <taxon>Actinomycetes</taxon>
        <taxon>Streptosporangiales</taxon>
        <taxon>Streptosporangiaceae</taxon>
        <taxon>Streptosporangium</taxon>
    </lineage>
</organism>
<proteinExistence type="predicted"/>
<gene>
    <name evidence="1" type="ORF">GCM10010517_36570</name>
</gene>
<dbReference type="Proteomes" id="UP001500831">
    <property type="component" value="Unassembled WGS sequence"/>
</dbReference>
<dbReference type="EMBL" id="BAAAVI010000024">
    <property type="protein sequence ID" value="GAA2875634.1"/>
    <property type="molecule type" value="Genomic_DNA"/>
</dbReference>
<name>A0ABN3VZ29_9ACTN</name>
<accession>A0ABN3VZ29</accession>
<comment type="caution">
    <text evidence="1">The sequence shown here is derived from an EMBL/GenBank/DDBJ whole genome shotgun (WGS) entry which is preliminary data.</text>
</comment>
<protein>
    <recommendedName>
        <fullName evidence="3">ANTAR domain-containing protein</fullName>
    </recommendedName>
</protein>